<dbReference type="EMBL" id="CM039438">
    <property type="protein sequence ID" value="KAI4298695.1"/>
    <property type="molecule type" value="Genomic_DNA"/>
</dbReference>
<gene>
    <name evidence="1" type="ORF">L6164_032223</name>
</gene>
<keyword evidence="2" id="KW-1185">Reference proteome</keyword>
<proteinExistence type="predicted"/>
<reference evidence="1 2" key="1">
    <citation type="journal article" date="2022" name="DNA Res.">
        <title>Chromosomal-level genome assembly of the orchid tree Bauhinia variegata (Leguminosae; Cercidoideae) supports the allotetraploid origin hypothesis of Bauhinia.</title>
        <authorList>
            <person name="Zhong Y."/>
            <person name="Chen Y."/>
            <person name="Zheng D."/>
            <person name="Pang J."/>
            <person name="Liu Y."/>
            <person name="Luo S."/>
            <person name="Meng S."/>
            <person name="Qian L."/>
            <person name="Wei D."/>
            <person name="Dai S."/>
            <person name="Zhou R."/>
        </authorList>
    </citation>
    <scope>NUCLEOTIDE SEQUENCE [LARGE SCALE GENOMIC DNA]</scope>
    <source>
        <strain evidence="1">BV-YZ2020</strain>
    </source>
</reference>
<comment type="caution">
    <text evidence="1">The sequence shown here is derived from an EMBL/GenBank/DDBJ whole genome shotgun (WGS) entry which is preliminary data.</text>
</comment>
<organism evidence="1 2">
    <name type="scientific">Bauhinia variegata</name>
    <name type="common">Purple orchid tree</name>
    <name type="synonym">Phanera variegata</name>
    <dbReference type="NCBI Taxonomy" id="167791"/>
    <lineage>
        <taxon>Eukaryota</taxon>
        <taxon>Viridiplantae</taxon>
        <taxon>Streptophyta</taxon>
        <taxon>Embryophyta</taxon>
        <taxon>Tracheophyta</taxon>
        <taxon>Spermatophyta</taxon>
        <taxon>Magnoliopsida</taxon>
        <taxon>eudicotyledons</taxon>
        <taxon>Gunneridae</taxon>
        <taxon>Pentapetalae</taxon>
        <taxon>rosids</taxon>
        <taxon>fabids</taxon>
        <taxon>Fabales</taxon>
        <taxon>Fabaceae</taxon>
        <taxon>Cercidoideae</taxon>
        <taxon>Cercideae</taxon>
        <taxon>Bauhiniinae</taxon>
        <taxon>Bauhinia</taxon>
    </lineage>
</organism>
<accession>A0ACB9KNG5</accession>
<name>A0ACB9KNG5_BAUVA</name>
<sequence>MEPSESRQALQEAGVREFNHFKSNVDLTHQTASEISELHTEVFEASNQALEIDADINTENVMNVELKDQPGLDSEVAGSHLELYDDGTGDMQLTEAEEDSISVDAAFRENLPRLVAVDLPQHMLIYVLLFLLLIAAATFNYSRKDNGRSAKVASPVEQPQLSQTLHMSVPKEQISLDKPSLRNGPTEMDVLGESCPSEMSSFQKSSSYVRREIRELDEAQSTEMKTTKNNRTESLASSDYSMDSPTSYVRKEARELNEAQSIEKKSTKRNRRESLASSDYSLCSSPTSYGSFTTYEKVPNKHRHGDENTVTPVRRSSRIRNQATSPL</sequence>
<evidence type="ECO:0000313" key="1">
    <source>
        <dbReference type="EMBL" id="KAI4298695.1"/>
    </source>
</evidence>
<evidence type="ECO:0000313" key="2">
    <source>
        <dbReference type="Proteomes" id="UP000828941"/>
    </source>
</evidence>
<dbReference type="Proteomes" id="UP000828941">
    <property type="component" value="Chromosome 13"/>
</dbReference>
<protein>
    <submittedName>
        <fullName evidence="1">Uncharacterized protein</fullName>
    </submittedName>
</protein>